<dbReference type="RefSeq" id="WP_179135890.1">
    <property type="nucleotide sequence ID" value="NZ_BAABJG010000026.1"/>
</dbReference>
<dbReference type="EMBL" id="JBHTLU010000046">
    <property type="protein sequence ID" value="MFD1224606.1"/>
    <property type="molecule type" value="Genomic_DNA"/>
</dbReference>
<protein>
    <submittedName>
        <fullName evidence="1">Uncharacterized protein</fullName>
    </submittedName>
</protein>
<name>A0ABW3UXF7_9BACL</name>
<sequence length="56" mass="6984">MDSEKFYEELKLYRGEDRAKLLMQQVRCILNENQHQKWWQKISLFKKPKTEPKGWE</sequence>
<gene>
    <name evidence="1" type="ORF">ACFQ4B_31310</name>
</gene>
<accession>A0ABW3UXF7</accession>
<evidence type="ECO:0000313" key="2">
    <source>
        <dbReference type="Proteomes" id="UP001597180"/>
    </source>
</evidence>
<proteinExistence type="predicted"/>
<comment type="caution">
    <text evidence="1">The sequence shown here is derived from an EMBL/GenBank/DDBJ whole genome shotgun (WGS) entry which is preliminary data.</text>
</comment>
<evidence type="ECO:0000313" key="1">
    <source>
        <dbReference type="EMBL" id="MFD1224606.1"/>
    </source>
</evidence>
<dbReference type="Proteomes" id="UP001597180">
    <property type="component" value="Unassembled WGS sequence"/>
</dbReference>
<keyword evidence="2" id="KW-1185">Reference proteome</keyword>
<organism evidence="1 2">
    <name type="scientific">Paenibacillus vulneris</name>
    <dbReference type="NCBI Taxonomy" id="1133364"/>
    <lineage>
        <taxon>Bacteria</taxon>
        <taxon>Bacillati</taxon>
        <taxon>Bacillota</taxon>
        <taxon>Bacilli</taxon>
        <taxon>Bacillales</taxon>
        <taxon>Paenibacillaceae</taxon>
        <taxon>Paenibacillus</taxon>
    </lineage>
</organism>
<reference evidence="2" key="1">
    <citation type="journal article" date="2019" name="Int. J. Syst. Evol. Microbiol.">
        <title>The Global Catalogue of Microorganisms (GCM) 10K type strain sequencing project: providing services to taxonomists for standard genome sequencing and annotation.</title>
        <authorList>
            <consortium name="The Broad Institute Genomics Platform"/>
            <consortium name="The Broad Institute Genome Sequencing Center for Infectious Disease"/>
            <person name="Wu L."/>
            <person name="Ma J."/>
        </authorList>
    </citation>
    <scope>NUCLEOTIDE SEQUENCE [LARGE SCALE GENOMIC DNA]</scope>
    <source>
        <strain evidence="2">CCUG 53270</strain>
    </source>
</reference>